<comment type="caution">
    <text evidence="5">The sequence shown here is derived from an EMBL/GenBank/DDBJ whole genome shotgun (WGS) entry which is preliminary data.</text>
</comment>
<keyword evidence="3" id="KW-0732">Signal</keyword>
<dbReference type="Gene3D" id="3.10.105.10">
    <property type="entry name" value="Dipeptide-binding Protein, Domain 3"/>
    <property type="match status" value="1"/>
</dbReference>
<dbReference type="SUPFAM" id="SSF53850">
    <property type="entry name" value="Periplasmic binding protein-like II"/>
    <property type="match status" value="1"/>
</dbReference>
<dbReference type="Pfam" id="PF00496">
    <property type="entry name" value="SBP_bac_5"/>
    <property type="match status" value="1"/>
</dbReference>
<organism evidence="5 6">
    <name type="scientific">Kineosporia mesophila</name>
    <dbReference type="NCBI Taxonomy" id="566012"/>
    <lineage>
        <taxon>Bacteria</taxon>
        <taxon>Bacillati</taxon>
        <taxon>Actinomycetota</taxon>
        <taxon>Actinomycetes</taxon>
        <taxon>Kineosporiales</taxon>
        <taxon>Kineosporiaceae</taxon>
        <taxon>Kineosporia</taxon>
    </lineage>
</organism>
<gene>
    <name evidence="5" type="ORF">GCM10022223_55690</name>
</gene>
<accession>A0ABP7AEE2</accession>
<evidence type="ECO:0000313" key="6">
    <source>
        <dbReference type="Proteomes" id="UP001501074"/>
    </source>
</evidence>
<evidence type="ECO:0000256" key="2">
    <source>
        <dbReference type="ARBA" id="ARBA00022448"/>
    </source>
</evidence>
<comment type="similarity">
    <text evidence="1">Belongs to the bacterial solute-binding protein 5 family.</text>
</comment>
<evidence type="ECO:0000259" key="4">
    <source>
        <dbReference type="Pfam" id="PF00496"/>
    </source>
</evidence>
<evidence type="ECO:0000256" key="3">
    <source>
        <dbReference type="ARBA" id="ARBA00022729"/>
    </source>
</evidence>
<dbReference type="Gene3D" id="3.40.190.10">
    <property type="entry name" value="Periplasmic binding protein-like II"/>
    <property type="match status" value="1"/>
</dbReference>
<dbReference type="EMBL" id="BAAAZO010000011">
    <property type="protein sequence ID" value="GAA3630721.1"/>
    <property type="molecule type" value="Genomic_DNA"/>
</dbReference>
<dbReference type="InterPro" id="IPR030678">
    <property type="entry name" value="Peptide/Ni-bd"/>
</dbReference>
<dbReference type="InterPro" id="IPR000914">
    <property type="entry name" value="SBP_5_dom"/>
</dbReference>
<name>A0ABP7AEE2_9ACTN</name>
<keyword evidence="2" id="KW-0813">Transport</keyword>
<dbReference type="CDD" id="cd00995">
    <property type="entry name" value="PBP2_NikA_DppA_OppA_like"/>
    <property type="match status" value="1"/>
</dbReference>
<evidence type="ECO:0000313" key="5">
    <source>
        <dbReference type="EMBL" id="GAA3630721.1"/>
    </source>
</evidence>
<dbReference type="Proteomes" id="UP001501074">
    <property type="component" value="Unassembled WGS sequence"/>
</dbReference>
<dbReference type="PROSITE" id="PS51257">
    <property type="entry name" value="PROKAR_LIPOPROTEIN"/>
    <property type="match status" value="1"/>
</dbReference>
<dbReference type="RefSeq" id="WP_231486144.1">
    <property type="nucleotide sequence ID" value="NZ_BAAAZO010000011.1"/>
</dbReference>
<keyword evidence="6" id="KW-1185">Reference proteome</keyword>
<protein>
    <submittedName>
        <fullName evidence="5">ABC transporter substrate-binding protein</fullName>
    </submittedName>
</protein>
<dbReference type="PIRSF" id="PIRSF002741">
    <property type="entry name" value="MppA"/>
    <property type="match status" value="1"/>
</dbReference>
<dbReference type="PANTHER" id="PTHR30290:SF9">
    <property type="entry name" value="OLIGOPEPTIDE-BINDING PROTEIN APPA"/>
    <property type="match status" value="1"/>
</dbReference>
<feature type="domain" description="Solute-binding protein family 5" evidence="4">
    <location>
        <begin position="82"/>
        <end position="437"/>
    </location>
</feature>
<reference evidence="6" key="1">
    <citation type="journal article" date="2019" name="Int. J. Syst. Evol. Microbiol.">
        <title>The Global Catalogue of Microorganisms (GCM) 10K type strain sequencing project: providing services to taxonomists for standard genome sequencing and annotation.</title>
        <authorList>
            <consortium name="The Broad Institute Genomics Platform"/>
            <consortium name="The Broad Institute Genome Sequencing Center for Infectious Disease"/>
            <person name="Wu L."/>
            <person name="Ma J."/>
        </authorList>
    </citation>
    <scope>NUCLEOTIDE SEQUENCE [LARGE SCALE GENOMIC DNA]</scope>
    <source>
        <strain evidence="6">JCM 16902</strain>
    </source>
</reference>
<evidence type="ECO:0000256" key="1">
    <source>
        <dbReference type="ARBA" id="ARBA00005695"/>
    </source>
</evidence>
<dbReference type="InterPro" id="IPR039424">
    <property type="entry name" value="SBP_5"/>
</dbReference>
<dbReference type="PANTHER" id="PTHR30290">
    <property type="entry name" value="PERIPLASMIC BINDING COMPONENT OF ABC TRANSPORTER"/>
    <property type="match status" value="1"/>
</dbReference>
<sequence>MGRKERIALIVPLGLTTLVACGSSGSTDTGQDGEPVSGGTYVKAISSDPGDLNPFTNASLAGREMVATAYESLANVTAEGDFVPWLAESWKETGTSITYTLKPGITCSDGTPFTAGTAADNINYNAVTKNATFYFGSQITAGISAKADGNVLTVTSKTNDPFLLSNTGTVAMVCESGLKDPGSLDDKPAGTGLFALSDATAGSEYTFTRRDDYTWGPDGVTSDTVGLPDTYVVRVVTDESTAANLLLSGDLNSAVVLGSDRQRLDAAGLKTVGTRNPVGEILFNERSDRPTSDPKVREALSLALNQEEVASVVTDGSAEKSNGLVVSTPLLCVGSGPRWTLPAQDAARSATLLDEAGWKLGADGKRTKDGKTLTVKFIYDAATATHAAAAELVQQTWDTLGVTTELSPNDAAAWSEQLWQTFDWDTGFVQVAPGSPAVLSNFFGGATPDKGGVNFMFVDNPEYQALTEQATAADPDSTCDLWQQAETKLIENFDAFPLADNLMKTYFTGSELENGNYTTPTAIRMLG</sequence>
<proteinExistence type="inferred from homology"/>